<dbReference type="PROSITE" id="PS00027">
    <property type="entry name" value="HOMEOBOX_1"/>
    <property type="match status" value="1"/>
</dbReference>
<keyword evidence="2" id="KW-0217">Developmental protein</keyword>
<reference evidence="9" key="1">
    <citation type="submission" date="2021-01" db="UniProtKB">
        <authorList>
            <consortium name="EnsemblMetazoa"/>
        </authorList>
    </citation>
    <scope>IDENTIFICATION</scope>
</reference>
<dbReference type="InterPro" id="IPR020479">
    <property type="entry name" value="HD_metazoa"/>
</dbReference>
<dbReference type="AlphaFoldDB" id="A0A7M5XGS8"/>
<dbReference type="SMART" id="SM00389">
    <property type="entry name" value="HOX"/>
    <property type="match status" value="1"/>
</dbReference>
<evidence type="ECO:0000259" key="8">
    <source>
        <dbReference type="PROSITE" id="PS50071"/>
    </source>
</evidence>
<evidence type="ECO:0000256" key="1">
    <source>
        <dbReference type="ARBA" id="ARBA00004123"/>
    </source>
</evidence>
<dbReference type="InterPro" id="IPR001356">
    <property type="entry name" value="HD"/>
</dbReference>
<accession>A0A7M5XGS8</accession>
<feature type="DNA-binding region" description="Homeobox" evidence="6">
    <location>
        <begin position="104"/>
        <end position="163"/>
    </location>
</feature>
<evidence type="ECO:0000256" key="3">
    <source>
        <dbReference type="ARBA" id="ARBA00023125"/>
    </source>
</evidence>
<dbReference type="InterPro" id="IPR009057">
    <property type="entry name" value="Homeodomain-like_sf"/>
</dbReference>
<dbReference type="GO" id="GO:0000978">
    <property type="term" value="F:RNA polymerase II cis-regulatory region sequence-specific DNA binding"/>
    <property type="evidence" value="ECO:0007669"/>
    <property type="project" value="TreeGrafter"/>
</dbReference>
<keyword evidence="3 6" id="KW-0238">DNA-binding</keyword>
<dbReference type="PANTHER" id="PTHR45921:SF6">
    <property type="entry name" value="C15"/>
    <property type="match status" value="1"/>
</dbReference>
<dbReference type="Proteomes" id="UP000594262">
    <property type="component" value="Unplaced"/>
</dbReference>
<evidence type="ECO:0000256" key="2">
    <source>
        <dbReference type="ARBA" id="ARBA00022473"/>
    </source>
</evidence>
<keyword evidence="4 6" id="KW-0371">Homeobox</keyword>
<name>A0A7M5XGS8_9CNID</name>
<dbReference type="GeneID" id="136824082"/>
<dbReference type="PANTHER" id="PTHR45921">
    <property type="entry name" value="IP01054P"/>
    <property type="match status" value="1"/>
</dbReference>
<evidence type="ECO:0000256" key="6">
    <source>
        <dbReference type="PROSITE-ProRule" id="PRU00108"/>
    </source>
</evidence>
<dbReference type="GO" id="GO:0000981">
    <property type="term" value="F:DNA-binding transcription factor activity, RNA polymerase II-specific"/>
    <property type="evidence" value="ECO:0007669"/>
    <property type="project" value="InterPro"/>
</dbReference>
<dbReference type="EnsemblMetazoa" id="CLYHEMT023037.1">
    <property type="protein sequence ID" value="CLYHEMP023037.1"/>
    <property type="gene ID" value="CLYHEMG023037"/>
</dbReference>
<dbReference type="Pfam" id="PF00046">
    <property type="entry name" value="Homeodomain"/>
    <property type="match status" value="1"/>
</dbReference>
<evidence type="ECO:0000256" key="4">
    <source>
        <dbReference type="ARBA" id="ARBA00023155"/>
    </source>
</evidence>
<dbReference type="SUPFAM" id="SSF46689">
    <property type="entry name" value="Homeodomain-like"/>
    <property type="match status" value="1"/>
</dbReference>
<dbReference type="PROSITE" id="PS50071">
    <property type="entry name" value="HOMEOBOX_2"/>
    <property type="match status" value="1"/>
</dbReference>
<evidence type="ECO:0000256" key="5">
    <source>
        <dbReference type="ARBA" id="ARBA00023242"/>
    </source>
</evidence>
<dbReference type="Gene3D" id="1.10.10.60">
    <property type="entry name" value="Homeodomain-like"/>
    <property type="match status" value="1"/>
</dbReference>
<dbReference type="InterPro" id="IPR042247">
    <property type="entry name" value="TLX1/2/3"/>
</dbReference>
<proteinExistence type="predicted"/>
<protein>
    <recommendedName>
        <fullName evidence="8">Homeobox domain-containing protein</fullName>
    </recommendedName>
</protein>
<dbReference type="PRINTS" id="PR00024">
    <property type="entry name" value="HOMEOBOX"/>
</dbReference>
<dbReference type="RefSeq" id="XP_066936349.1">
    <property type="nucleotide sequence ID" value="XM_067080248.1"/>
</dbReference>
<evidence type="ECO:0000313" key="10">
    <source>
        <dbReference type="Proteomes" id="UP000594262"/>
    </source>
</evidence>
<dbReference type="CDD" id="cd00086">
    <property type="entry name" value="homeodomain"/>
    <property type="match status" value="1"/>
</dbReference>
<comment type="subcellular location">
    <subcellularLocation>
        <location evidence="1 6 7">Nucleus</location>
    </subcellularLocation>
</comment>
<dbReference type="InterPro" id="IPR017970">
    <property type="entry name" value="Homeobox_CS"/>
</dbReference>
<dbReference type="GO" id="GO:0048513">
    <property type="term" value="P:animal organ development"/>
    <property type="evidence" value="ECO:0007669"/>
    <property type="project" value="TreeGrafter"/>
</dbReference>
<dbReference type="OrthoDB" id="9451579at2759"/>
<evidence type="ECO:0000313" key="9">
    <source>
        <dbReference type="EnsemblMetazoa" id="CLYHEMP023037.1"/>
    </source>
</evidence>
<dbReference type="GO" id="GO:0005634">
    <property type="term" value="C:nucleus"/>
    <property type="evidence" value="ECO:0007669"/>
    <property type="project" value="UniProtKB-SubCell"/>
</dbReference>
<organism evidence="9 10">
    <name type="scientific">Clytia hemisphaerica</name>
    <dbReference type="NCBI Taxonomy" id="252671"/>
    <lineage>
        <taxon>Eukaryota</taxon>
        <taxon>Metazoa</taxon>
        <taxon>Cnidaria</taxon>
        <taxon>Hydrozoa</taxon>
        <taxon>Hydroidolina</taxon>
        <taxon>Leptothecata</taxon>
        <taxon>Obeliida</taxon>
        <taxon>Clytiidae</taxon>
        <taxon>Clytia</taxon>
    </lineage>
</organism>
<keyword evidence="5 6" id="KW-0539">Nucleus</keyword>
<feature type="domain" description="Homeobox" evidence="8">
    <location>
        <begin position="102"/>
        <end position="162"/>
    </location>
</feature>
<keyword evidence="10" id="KW-1185">Reference proteome</keyword>
<evidence type="ECO:0000256" key="7">
    <source>
        <dbReference type="RuleBase" id="RU000682"/>
    </source>
</evidence>
<sequence length="178" mass="21309">MKNNLSFSIERILQNVKSTETSEDIEKELTQTQPLLYLHHTQPVLIVQASGQGYRQTQALHYGDKEETVDREEECTCEKATIETKQLKGRRLGHPYTSRASPKRRAFRHTFTPYQVVQLEKLFEQSRYLSSSERMRMSRELKMTDNQLKTWYQNRRTKLKREITEMYDQQRIKHSFFS</sequence>